<proteinExistence type="predicted"/>
<name>A0AB39KWE0_9CAUL</name>
<gene>
    <name evidence="1" type="ORF">ABOZ73_05625</name>
</gene>
<protein>
    <recommendedName>
        <fullName evidence="2">Lipoprotein</fullName>
    </recommendedName>
</protein>
<dbReference type="EMBL" id="CP158375">
    <property type="protein sequence ID" value="XDO97897.1"/>
    <property type="molecule type" value="Genomic_DNA"/>
</dbReference>
<evidence type="ECO:0008006" key="2">
    <source>
        <dbReference type="Google" id="ProtNLM"/>
    </source>
</evidence>
<reference evidence="1" key="1">
    <citation type="submission" date="2024-06" db="EMBL/GenBank/DDBJ databases">
        <title>Caulobacter inopinatus, sp. nov.</title>
        <authorList>
            <person name="Donachie S.P."/>
        </authorList>
    </citation>
    <scope>NUCLEOTIDE SEQUENCE</scope>
    <source>
        <strain evidence="1">73W</strain>
    </source>
</reference>
<organism evidence="1">
    <name type="scientific">Caulobacter sp. 73W</name>
    <dbReference type="NCBI Taxonomy" id="3161137"/>
    <lineage>
        <taxon>Bacteria</taxon>
        <taxon>Pseudomonadati</taxon>
        <taxon>Pseudomonadota</taxon>
        <taxon>Alphaproteobacteria</taxon>
        <taxon>Caulobacterales</taxon>
        <taxon>Caulobacteraceae</taxon>
        <taxon>Caulobacter</taxon>
    </lineage>
</organism>
<evidence type="ECO:0000313" key="1">
    <source>
        <dbReference type="EMBL" id="XDO97897.1"/>
    </source>
</evidence>
<accession>A0AB39KWE0</accession>
<dbReference type="AlphaFoldDB" id="A0AB39KWE0"/>
<sequence>MKTALTLTLAAVMLSGCVGMSRSKPVAPLAADWKTGGRVDQITLAKEGEFKITPEFDQIFETRVKSKLAECATGTRPLRLEARLTRLDKANPVVTTLIMGANVMRGEARLVDVATGQTVGEYEIGQTVVGGRMAIIKMGEAEEQMSDAFGEELCKQAFKAEAAK</sequence>
<dbReference type="PROSITE" id="PS51257">
    <property type="entry name" value="PROKAR_LIPOPROTEIN"/>
    <property type="match status" value="1"/>
</dbReference>
<dbReference type="RefSeq" id="WP_369061408.1">
    <property type="nucleotide sequence ID" value="NZ_CP158375.1"/>
</dbReference>